<organism evidence="2 3">
    <name type="scientific">Austropuccinia psidii MF-1</name>
    <dbReference type="NCBI Taxonomy" id="1389203"/>
    <lineage>
        <taxon>Eukaryota</taxon>
        <taxon>Fungi</taxon>
        <taxon>Dikarya</taxon>
        <taxon>Basidiomycota</taxon>
        <taxon>Pucciniomycotina</taxon>
        <taxon>Pucciniomycetes</taxon>
        <taxon>Pucciniales</taxon>
        <taxon>Sphaerophragmiaceae</taxon>
        <taxon>Austropuccinia</taxon>
    </lineage>
</organism>
<evidence type="ECO:0000313" key="2">
    <source>
        <dbReference type="EMBL" id="MBW0547352.1"/>
    </source>
</evidence>
<dbReference type="Proteomes" id="UP000765509">
    <property type="component" value="Unassembled WGS sequence"/>
</dbReference>
<dbReference type="AlphaFoldDB" id="A0A9Q3INZ5"/>
<evidence type="ECO:0000256" key="1">
    <source>
        <dbReference type="SAM" id="MobiDB-lite"/>
    </source>
</evidence>
<sequence length="79" mass="8722">MSASRQGQSSHMSHENVTQSPNPTQHYLQSWGNYTSWCYPADAYAPTPPPDETPTLPPISTLTTPYASTPLPLTIFMLL</sequence>
<protein>
    <submittedName>
        <fullName evidence="2">Uncharacterized protein</fullName>
    </submittedName>
</protein>
<dbReference type="EMBL" id="AVOT02052435">
    <property type="protein sequence ID" value="MBW0547352.1"/>
    <property type="molecule type" value="Genomic_DNA"/>
</dbReference>
<gene>
    <name evidence="2" type="ORF">O181_087067</name>
</gene>
<name>A0A9Q3INZ5_9BASI</name>
<feature type="region of interest" description="Disordered" evidence="1">
    <location>
        <begin position="1"/>
        <end position="25"/>
    </location>
</feature>
<reference evidence="2" key="1">
    <citation type="submission" date="2021-03" db="EMBL/GenBank/DDBJ databases">
        <title>Draft genome sequence of rust myrtle Austropuccinia psidii MF-1, a brazilian biotype.</title>
        <authorList>
            <person name="Quecine M.C."/>
            <person name="Pachon D.M.R."/>
            <person name="Bonatelli M.L."/>
            <person name="Correr F.H."/>
            <person name="Franceschini L.M."/>
            <person name="Leite T.F."/>
            <person name="Margarido G.R.A."/>
            <person name="Almeida C.A."/>
            <person name="Ferrarezi J.A."/>
            <person name="Labate C.A."/>
        </authorList>
    </citation>
    <scope>NUCLEOTIDE SEQUENCE</scope>
    <source>
        <strain evidence="2">MF-1</strain>
    </source>
</reference>
<evidence type="ECO:0000313" key="3">
    <source>
        <dbReference type="Proteomes" id="UP000765509"/>
    </source>
</evidence>
<comment type="caution">
    <text evidence="2">The sequence shown here is derived from an EMBL/GenBank/DDBJ whole genome shotgun (WGS) entry which is preliminary data.</text>
</comment>
<proteinExistence type="predicted"/>
<keyword evidence="3" id="KW-1185">Reference proteome</keyword>
<accession>A0A9Q3INZ5</accession>